<evidence type="ECO:0000313" key="1">
    <source>
        <dbReference type="EMBL" id="QLJ17413.1"/>
    </source>
</evidence>
<dbReference type="AlphaFoldDB" id="A0A7D5W1W6"/>
<reference evidence="1 2" key="1">
    <citation type="journal article" date="2009" name="Mikrobiologiia">
        <title>[Phenanthren biodegradation and interaction of Pseudomonas putida BS3701 and Burkholderia sp.BS3702 in plant rhizosphere].</title>
        <authorList>
            <person name="Ovchinnikova A.A."/>
            <person name="Vetrova A.A."/>
            <person name="Filonov A.E."/>
            <person name="Boronin A.M."/>
        </authorList>
    </citation>
    <scope>NUCLEOTIDE SEQUENCE [LARGE SCALE GENOMIC DNA]</scope>
    <source>
        <strain evidence="1 2">BS3701</strain>
        <plasmid evidence="2">pbs1142</plasmid>
    </source>
</reference>
<dbReference type="InterPro" id="IPR027417">
    <property type="entry name" value="P-loop_NTPase"/>
</dbReference>
<accession>A0A7D5W1W6</accession>
<geneLocation type="plasmid" evidence="2">
    <name>pbs1142</name>
</geneLocation>
<dbReference type="Proteomes" id="UP000510934">
    <property type="component" value="Plasmid pBS1142"/>
</dbReference>
<protein>
    <submittedName>
        <fullName evidence="1">Type IV secretion system protein B4</fullName>
    </submittedName>
</protein>
<dbReference type="SUPFAM" id="SSF52540">
    <property type="entry name" value="P-loop containing nucleoside triphosphate hydrolases"/>
    <property type="match status" value="1"/>
</dbReference>
<gene>
    <name evidence="1" type="ORF">H0H12_29775</name>
</gene>
<evidence type="ECO:0000313" key="2">
    <source>
        <dbReference type="Proteomes" id="UP000510934"/>
    </source>
</evidence>
<proteinExistence type="predicted"/>
<dbReference type="RefSeq" id="WP_180690200.1">
    <property type="nucleotide sequence ID" value="NZ_CP059054.1"/>
</dbReference>
<dbReference type="Gene3D" id="1.10.8.730">
    <property type="match status" value="1"/>
</dbReference>
<dbReference type="Gene3D" id="3.40.50.300">
    <property type="entry name" value="P-loop containing nucleotide triphosphate hydrolases"/>
    <property type="match status" value="1"/>
</dbReference>
<keyword evidence="1" id="KW-0614">Plasmid</keyword>
<dbReference type="EMBL" id="CP059054">
    <property type="protein sequence ID" value="QLJ17413.1"/>
    <property type="molecule type" value="Genomic_DNA"/>
</dbReference>
<sequence length="848" mass="95378">MATTAAQKGNPLNEELYAAGVWKGSLLTHTGSLVGGLEMSGIDPKGLGERDLQRASGLLRNLIQTQHPDTTVTQYYWHFEGAKVAFKPRVDPRSNMLSKQRERFLSEERNLSSSRLFWLLDVPSQANINKLFTPAAFKMLFSAPFERSARSALAAKLSHWGSWLIEQDELKRQKDLLDGALTELDAKLQVVSPVNQRLTIQQQWALSRALVNLRPDYLESALKETVPTDEWDLRLADGDVEPVTIDGMACLKLHGAVPVYACIASVTGYGKDYVPEGMFARGEQKAVLQNGNYLIMTKARPLSMIEKAFMLKGKENELHRSQMNFTAMMQGDDVSGQIESKIQASQILKKKVLELEEAANTPDRFYTYQTHVVLFNTNPSKLSQARLDMGTALTQADFSIVWESAGLMDLFPMIMPGYPKKSYRAAEFTSSQVGASSLVFKSSEGVRRWGHQQEEAVYVLESVDGTPFHYTPFIGEKCLVLGVGPTRSGKSYLMNTLAGHFLKFTDENGRGALYHGVGVDPGSEPLAQFFQQDGGIFRIQNPETDRGFNSFHTATSKNDSAFIYHQLSQLRLMLKLNDSEELQKLEIHEQAELDRALLATLSLPAELCNFGQFYNHLSKGLKTKFSRWVKGGLNGNLFDNQVDGIGELTKRLAVYNLSGVKDKPQLAQLVMNEIFYRVIRLFEDKANRSVPKLLEIDEAQYIFSIPGAIELIEAKCRTWFKHNGGMGFWTQSPEHYSNIEGWATLRASASAWWFLADQQMDRKKYKYAFDLTDGECDAIEQLIPRQQAFIIQREAGIAKTVNIITSKQEHVIATSRPHETLIVQEELSKHQNIDIAVAEMVKRIFPED</sequence>
<name>A0A7D5W1W6_PSEPU</name>
<organism evidence="1 2">
    <name type="scientific">Pseudomonas putida</name>
    <name type="common">Arthrobacter siderocapsulatus</name>
    <dbReference type="NCBI Taxonomy" id="303"/>
    <lineage>
        <taxon>Bacteria</taxon>
        <taxon>Pseudomonadati</taxon>
        <taxon>Pseudomonadota</taxon>
        <taxon>Gammaproteobacteria</taxon>
        <taxon>Pseudomonadales</taxon>
        <taxon>Pseudomonadaceae</taxon>
        <taxon>Pseudomonas</taxon>
    </lineage>
</organism>